<keyword evidence="2" id="KW-1133">Transmembrane helix</keyword>
<evidence type="ECO:0000313" key="4">
    <source>
        <dbReference type="Proteomes" id="UP000774617"/>
    </source>
</evidence>
<comment type="caution">
    <text evidence="3">The sequence shown here is derived from an EMBL/GenBank/DDBJ whole genome shotgun (WGS) entry which is preliminary data.</text>
</comment>
<feature type="transmembrane region" description="Helical" evidence="2">
    <location>
        <begin position="93"/>
        <end position="113"/>
    </location>
</feature>
<dbReference type="Proteomes" id="UP000774617">
    <property type="component" value="Unassembled WGS sequence"/>
</dbReference>
<evidence type="ECO:0000313" key="3">
    <source>
        <dbReference type="EMBL" id="KAH7062651.1"/>
    </source>
</evidence>
<reference evidence="3 4" key="1">
    <citation type="journal article" date="2021" name="Nat. Commun.">
        <title>Genetic determinants of endophytism in the Arabidopsis root mycobiome.</title>
        <authorList>
            <person name="Mesny F."/>
            <person name="Miyauchi S."/>
            <person name="Thiergart T."/>
            <person name="Pickel B."/>
            <person name="Atanasova L."/>
            <person name="Karlsson M."/>
            <person name="Huettel B."/>
            <person name="Barry K.W."/>
            <person name="Haridas S."/>
            <person name="Chen C."/>
            <person name="Bauer D."/>
            <person name="Andreopoulos W."/>
            <person name="Pangilinan J."/>
            <person name="LaButti K."/>
            <person name="Riley R."/>
            <person name="Lipzen A."/>
            <person name="Clum A."/>
            <person name="Drula E."/>
            <person name="Henrissat B."/>
            <person name="Kohler A."/>
            <person name="Grigoriev I.V."/>
            <person name="Martin F.M."/>
            <person name="Hacquard S."/>
        </authorList>
    </citation>
    <scope>NUCLEOTIDE SEQUENCE [LARGE SCALE GENOMIC DNA]</scope>
    <source>
        <strain evidence="3 4">MPI-SDFR-AT-0080</strain>
    </source>
</reference>
<keyword evidence="2" id="KW-0812">Transmembrane</keyword>
<dbReference type="EMBL" id="JAGTJR010000003">
    <property type="protein sequence ID" value="KAH7062651.1"/>
    <property type="molecule type" value="Genomic_DNA"/>
</dbReference>
<organism evidence="3 4">
    <name type="scientific">Macrophomina phaseolina</name>
    <dbReference type="NCBI Taxonomy" id="35725"/>
    <lineage>
        <taxon>Eukaryota</taxon>
        <taxon>Fungi</taxon>
        <taxon>Dikarya</taxon>
        <taxon>Ascomycota</taxon>
        <taxon>Pezizomycotina</taxon>
        <taxon>Dothideomycetes</taxon>
        <taxon>Dothideomycetes incertae sedis</taxon>
        <taxon>Botryosphaeriales</taxon>
        <taxon>Botryosphaeriaceae</taxon>
        <taxon>Macrophomina</taxon>
    </lineage>
</organism>
<gene>
    <name evidence="3" type="ORF">B0J12DRAFT_242508</name>
</gene>
<evidence type="ECO:0000256" key="2">
    <source>
        <dbReference type="SAM" id="Phobius"/>
    </source>
</evidence>
<feature type="compositionally biased region" description="Polar residues" evidence="1">
    <location>
        <begin position="66"/>
        <end position="76"/>
    </location>
</feature>
<name>A0ABQ8GR53_9PEZI</name>
<accession>A0ABQ8GR53</accession>
<evidence type="ECO:0000256" key="1">
    <source>
        <dbReference type="SAM" id="MobiDB-lite"/>
    </source>
</evidence>
<protein>
    <recommendedName>
        <fullName evidence="5">Transmembrane protein</fullName>
    </recommendedName>
</protein>
<keyword evidence="2" id="KW-0472">Membrane</keyword>
<proteinExistence type="predicted"/>
<keyword evidence="4" id="KW-1185">Reference proteome</keyword>
<sequence length="119" mass="13427">MTKSSLSFFDHKNPDAFLIPITMRTSEKKYMHPSRTPLLCSLCLALAACGIWISSVTNKKKKKRQQNSLASPTVASRMQIERKKKTKKPYSPILLYDASLLFLFSFTTPSPAASHDYPT</sequence>
<evidence type="ECO:0008006" key="5">
    <source>
        <dbReference type="Google" id="ProtNLM"/>
    </source>
</evidence>
<feature type="transmembrane region" description="Helical" evidence="2">
    <location>
        <begin position="36"/>
        <end position="56"/>
    </location>
</feature>
<feature type="region of interest" description="Disordered" evidence="1">
    <location>
        <begin position="60"/>
        <end position="87"/>
    </location>
</feature>